<name>A0A2T2XEY2_9FIRM</name>
<evidence type="ECO:0000256" key="1">
    <source>
        <dbReference type="SAM" id="Phobius"/>
    </source>
</evidence>
<reference evidence="2 3" key="1">
    <citation type="journal article" date="2014" name="BMC Genomics">
        <title>Comparison of environmental and isolate Sulfobacillus genomes reveals diverse carbon, sulfur, nitrogen, and hydrogen metabolisms.</title>
        <authorList>
            <person name="Justice N.B."/>
            <person name="Norman A."/>
            <person name="Brown C.T."/>
            <person name="Singh A."/>
            <person name="Thomas B.C."/>
            <person name="Banfield J.F."/>
        </authorList>
    </citation>
    <scope>NUCLEOTIDE SEQUENCE [LARGE SCALE GENOMIC DNA]</scope>
    <source>
        <strain evidence="2">AMDSBA4</strain>
    </source>
</reference>
<dbReference type="Proteomes" id="UP000242972">
    <property type="component" value="Unassembled WGS sequence"/>
</dbReference>
<protein>
    <submittedName>
        <fullName evidence="2">Uncharacterized protein</fullName>
    </submittedName>
</protein>
<evidence type="ECO:0000313" key="2">
    <source>
        <dbReference type="EMBL" id="PSR32982.1"/>
    </source>
</evidence>
<proteinExistence type="predicted"/>
<sequence length="66" mass="7245">MRRKWSWSLIRMVVGSALGIIGFGTLSSGFVDLSVPTMVMGVIEILVGTFFALGVLSPLRRRPVQH</sequence>
<keyword evidence="1" id="KW-0812">Transmembrane</keyword>
<evidence type="ECO:0000313" key="3">
    <source>
        <dbReference type="Proteomes" id="UP000242972"/>
    </source>
</evidence>
<dbReference type="EMBL" id="PXYW01000029">
    <property type="protein sequence ID" value="PSR32982.1"/>
    <property type="molecule type" value="Genomic_DNA"/>
</dbReference>
<accession>A0A2T2XEY2</accession>
<comment type="caution">
    <text evidence="2">The sequence shown here is derived from an EMBL/GenBank/DDBJ whole genome shotgun (WGS) entry which is preliminary data.</text>
</comment>
<dbReference type="AlphaFoldDB" id="A0A2T2XEY2"/>
<keyword evidence="1" id="KW-1133">Transmembrane helix</keyword>
<organism evidence="2 3">
    <name type="scientific">Sulfobacillus benefaciens</name>
    <dbReference type="NCBI Taxonomy" id="453960"/>
    <lineage>
        <taxon>Bacteria</taxon>
        <taxon>Bacillati</taxon>
        <taxon>Bacillota</taxon>
        <taxon>Clostridia</taxon>
        <taxon>Eubacteriales</taxon>
        <taxon>Clostridiales Family XVII. Incertae Sedis</taxon>
        <taxon>Sulfobacillus</taxon>
    </lineage>
</organism>
<feature type="transmembrane region" description="Helical" evidence="1">
    <location>
        <begin position="37"/>
        <end position="56"/>
    </location>
</feature>
<feature type="transmembrane region" description="Helical" evidence="1">
    <location>
        <begin position="12"/>
        <end position="31"/>
    </location>
</feature>
<gene>
    <name evidence="2" type="ORF">C7B46_12060</name>
</gene>
<keyword evidence="1" id="KW-0472">Membrane</keyword>